<reference evidence="3 4" key="1">
    <citation type="journal article" date="2020" name="ISME J.">
        <title>Enrichment and physiological characterization of a novel comammox Nitrospira indicates ammonium inhibition of complete nitrification.</title>
        <authorList>
            <person name="Sakoula D."/>
            <person name="Koch H."/>
            <person name="Frank J."/>
            <person name="Jetten M.S.M."/>
            <person name="van Kessel M.A.H.J."/>
            <person name="Lucker S."/>
        </authorList>
    </citation>
    <scope>NUCLEOTIDE SEQUENCE [LARGE SCALE GENOMIC DNA]</scope>
    <source>
        <strain evidence="3">Comreactor17</strain>
    </source>
</reference>
<evidence type="ECO:0000256" key="2">
    <source>
        <dbReference type="SAM" id="MobiDB-lite"/>
    </source>
</evidence>
<organism evidence="3 4">
    <name type="scientific">Candidatus Nitrospira kreftii</name>
    <dbReference type="NCBI Taxonomy" id="2652173"/>
    <lineage>
        <taxon>Bacteria</taxon>
        <taxon>Pseudomonadati</taxon>
        <taxon>Nitrospirota</taxon>
        <taxon>Nitrospiria</taxon>
        <taxon>Nitrospirales</taxon>
        <taxon>Nitrospiraceae</taxon>
        <taxon>Nitrospira</taxon>
    </lineage>
</organism>
<sequence length="241" mass="26425">MTNPSIAVSPVVRRVILCLLAAALLTDIGCVSRRAYEQIKAETIEHTQALTTAREDINELDRQIAELQAANRQEDAIAGELRATIQREEVQLPIMRQQAEERLSSLKTQVASLLNQSWHLARKIADIRDESASLQSMAGRYKQEMEETHASLRRVASHSTKPSVTHTTPAEEEPSTIPAQPPIEDIAPPQVAQAVSPAPNLAPVAPSASSSSVNVEPSTTNDSWIGMITSWLLALWNWLIS</sequence>
<evidence type="ECO:0000313" key="3">
    <source>
        <dbReference type="EMBL" id="QPD04167.1"/>
    </source>
</evidence>
<name>A0A7S8FE22_9BACT</name>
<dbReference type="Proteomes" id="UP000593737">
    <property type="component" value="Chromosome"/>
</dbReference>
<gene>
    <name evidence="3" type="ORF">Nkreftii_001941</name>
</gene>
<evidence type="ECO:0000256" key="1">
    <source>
        <dbReference type="SAM" id="Coils"/>
    </source>
</evidence>
<proteinExistence type="predicted"/>
<dbReference type="KEGG" id="nkf:Nkreftii_001941"/>
<accession>A0A7S8FE22</accession>
<protein>
    <submittedName>
        <fullName evidence="3">Uncharacterized protein</fullName>
    </submittedName>
</protein>
<feature type="compositionally biased region" description="Polar residues" evidence="2">
    <location>
        <begin position="157"/>
        <end position="168"/>
    </location>
</feature>
<keyword evidence="1" id="KW-0175">Coiled coil</keyword>
<evidence type="ECO:0000313" key="4">
    <source>
        <dbReference type="Proteomes" id="UP000593737"/>
    </source>
</evidence>
<feature type="region of interest" description="Disordered" evidence="2">
    <location>
        <begin position="145"/>
        <end position="219"/>
    </location>
</feature>
<feature type="compositionally biased region" description="Low complexity" evidence="2">
    <location>
        <begin position="187"/>
        <end position="218"/>
    </location>
</feature>
<dbReference type="EMBL" id="CP047423">
    <property type="protein sequence ID" value="QPD04167.1"/>
    <property type="molecule type" value="Genomic_DNA"/>
</dbReference>
<dbReference type="AlphaFoldDB" id="A0A7S8FE22"/>
<feature type="coiled-coil region" evidence="1">
    <location>
        <begin position="50"/>
        <end position="116"/>
    </location>
</feature>